<sequence length="279" mass="31053">MTTPQLEQPPPSPETDSECEIAYAQLRTRYKAHHDQKPILIFICPKGLRFWARFRSVLLKIQRDARIMYAINLAALDALLATHGTNIAGFIITDTKIMEPEIATTIGGGRVRGSDTEREEFEGRYRRHHRHRHRHQRATTSADELDDNEDEWADDEFDVDDEDDDELPQPPLLPGQEQEQNQGGDSDGTGTGDRAEDGSSVESVNSDWVPSDDEGTVADMQVADSPVAIHEVKSWVDNGNDEAILIKGYVGFVGHVEDNRSMSSLILGMCAVGEFVPPS</sequence>
<proteinExistence type="predicted"/>
<feature type="compositionally biased region" description="Acidic residues" evidence="1">
    <location>
        <begin position="143"/>
        <end position="167"/>
    </location>
</feature>
<feature type="compositionally biased region" description="Basic residues" evidence="1">
    <location>
        <begin position="125"/>
        <end position="137"/>
    </location>
</feature>
<feature type="region of interest" description="Disordered" evidence="1">
    <location>
        <begin position="104"/>
        <end position="215"/>
    </location>
</feature>
<reference evidence="2" key="1">
    <citation type="journal article" date="2019" name="Beilstein J. Org. Chem.">
        <title>Nanangenines: drimane sesquiterpenoids as the dominant metabolite cohort of a novel Australian fungus, Aspergillus nanangensis.</title>
        <authorList>
            <person name="Lacey H.J."/>
            <person name="Gilchrist C.L.M."/>
            <person name="Crombie A."/>
            <person name="Kalaitzis J.A."/>
            <person name="Vuong D."/>
            <person name="Rutledge P.J."/>
            <person name="Turner P."/>
            <person name="Pitt J.I."/>
            <person name="Lacey E."/>
            <person name="Chooi Y.H."/>
            <person name="Piggott A.M."/>
        </authorList>
    </citation>
    <scope>NUCLEOTIDE SEQUENCE</scope>
    <source>
        <strain evidence="2">MST-FP2251</strain>
    </source>
</reference>
<keyword evidence="3" id="KW-1185">Reference proteome</keyword>
<dbReference type="AlphaFoldDB" id="A0AAD4CHB8"/>
<reference evidence="2" key="2">
    <citation type="submission" date="2020-02" db="EMBL/GenBank/DDBJ databases">
        <authorList>
            <person name="Gilchrist C.L.M."/>
            <person name="Chooi Y.-H."/>
        </authorList>
    </citation>
    <scope>NUCLEOTIDE SEQUENCE</scope>
    <source>
        <strain evidence="2">MST-FP2251</strain>
    </source>
</reference>
<dbReference type="Proteomes" id="UP001194746">
    <property type="component" value="Unassembled WGS sequence"/>
</dbReference>
<dbReference type="EMBL" id="VCAU01000088">
    <property type="protein sequence ID" value="KAF9885813.1"/>
    <property type="molecule type" value="Genomic_DNA"/>
</dbReference>
<evidence type="ECO:0000256" key="1">
    <source>
        <dbReference type="SAM" id="MobiDB-lite"/>
    </source>
</evidence>
<accession>A0AAD4CHB8</accession>
<evidence type="ECO:0000313" key="2">
    <source>
        <dbReference type="EMBL" id="KAF9885813.1"/>
    </source>
</evidence>
<feature type="compositionally biased region" description="Basic and acidic residues" evidence="1">
    <location>
        <begin position="112"/>
        <end position="124"/>
    </location>
</feature>
<gene>
    <name evidence="2" type="ORF">FE257_012284</name>
</gene>
<organism evidence="2 3">
    <name type="scientific">Aspergillus nanangensis</name>
    <dbReference type="NCBI Taxonomy" id="2582783"/>
    <lineage>
        <taxon>Eukaryota</taxon>
        <taxon>Fungi</taxon>
        <taxon>Dikarya</taxon>
        <taxon>Ascomycota</taxon>
        <taxon>Pezizomycotina</taxon>
        <taxon>Eurotiomycetes</taxon>
        <taxon>Eurotiomycetidae</taxon>
        <taxon>Eurotiales</taxon>
        <taxon>Aspergillaceae</taxon>
        <taxon>Aspergillus</taxon>
        <taxon>Aspergillus subgen. Circumdati</taxon>
    </lineage>
</organism>
<evidence type="ECO:0000313" key="3">
    <source>
        <dbReference type="Proteomes" id="UP001194746"/>
    </source>
</evidence>
<comment type="caution">
    <text evidence="2">The sequence shown here is derived from an EMBL/GenBank/DDBJ whole genome shotgun (WGS) entry which is preliminary data.</text>
</comment>
<feature type="compositionally biased region" description="Low complexity" evidence="1">
    <location>
        <begin position="174"/>
        <end position="184"/>
    </location>
</feature>
<name>A0AAD4CHB8_ASPNN</name>
<protein>
    <submittedName>
        <fullName evidence="2">Uncharacterized protein</fullName>
    </submittedName>
</protein>